<sequence length="51" mass="6138">MCITRKEIENSDFRVLKQEKVFLSTAANFRREIFKQLYPFLGVLFHGKQIF</sequence>
<name>A0A1A6LYR7_VIBSP</name>
<evidence type="ECO:0000313" key="1">
    <source>
        <dbReference type="EMBL" id="KPL93979.1"/>
    </source>
</evidence>
<reference evidence="2 4" key="2">
    <citation type="submission" date="2019-09" db="EMBL/GenBank/DDBJ databases">
        <title>Draft genome sequencing and comparative genomics of hatchery-associated Vibrios.</title>
        <authorList>
            <person name="Kehlet-Delgado H."/>
            <person name="Mueller R.S."/>
        </authorList>
    </citation>
    <scope>NUCLEOTIDE SEQUENCE [LARGE SCALE GENOMIC DNA]</scope>
    <source>
        <strain evidence="2 4">99-70-13A3</strain>
    </source>
</reference>
<accession>A0A1A6LYR7</accession>
<dbReference type="EMBL" id="LIZK01000005">
    <property type="protein sequence ID" value="KPL93979.1"/>
    <property type="molecule type" value="Genomic_DNA"/>
</dbReference>
<protein>
    <submittedName>
        <fullName evidence="2">DNA ligase</fullName>
    </submittedName>
</protein>
<dbReference type="GO" id="GO:0016874">
    <property type="term" value="F:ligase activity"/>
    <property type="evidence" value="ECO:0007669"/>
    <property type="project" value="UniProtKB-KW"/>
</dbReference>
<dbReference type="Proteomes" id="UP000519158">
    <property type="component" value="Unassembled WGS sequence"/>
</dbReference>
<evidence type="ECO:0000313" key="3">
    <source>
        <dbReference type="Proteomes" id="UP000050463"/>
    </source>
</evidence>
<comment type="caution">
    <text evidence="2">The sequence shown here is derived from an EMBL/GenBank/DDBJ whole genome shotgun (WGS) entry which is preliminary data.</text>
</comment>
<dbReference type="AlphaFoldDB" id="A0A1A6LYR7"/>
<dbReference type="Proteomes" id="UP000050463">
    <property type="component" value="Unassembled WGS sequence"/>
</dbReference>
<organism evidence="2 4">
    <name type="scientific">Vibrio splendidus</name>
    <dbReference type="NCBI Taxonomy" id="29497"/>
    <lineage>
        <taxon>Bacteria</taxon>
        <taxon>Pseudomonadati</taxon>
        <taxon>Pseudomonadota</taxon>
        <taxon>Gammaproteobacteria</taxon>
        <taxon>Vibrionales</taxon>
        <taxon>Vibrionaceae</taxon>
        <taxon>Vibrio</taxon>
    </lineage>
</organism>
<dbReference type="RefSeq" id="WP_054547630.1">
    <property type="nucleotide sequence ID" value="NZ_CAWOYR010000188.1"/>
</dbReference>
<reference evidence="1 3" key="1">
    <citation type="submission" date="2015-08" db="EMBL/GenBank/DDBJ databases">
        <title>Draft Genome Sequence of Vibrio splendidus UCD-SED7.</title>
        <authorList>
            <person name="Lee R.D."/>
            <person name="Lang J.M."/>
            <person name="Coil D.A."/>
            <person name="Jospin G."/>
            <person name="Eisen J.A."/>
        </authorList>
    </citation>
    <scope>NUCLEOTIDE SEQUENCE [LARGE SCALE GENOMIC DNA]</scope>
    <source>
        <strain evidence="1 3">UCD-SED7</strain>
    </source>
</reference>
<proteinExistence type="predicted"/>
<dbReference type="EMBL" id="VTXL01000003">
    <property type="protein sequence ID" value="NOJ12272.1"/>
    <property type="molecule type" value="Genomic_DNA"/>
</dbReference>
<evidence type="ECO:0000313" key="4">
    <source>
        <dbReference type="Proteomes" id="UP000519158"/>
    </source>
</evidence>
<keyword evidence="2" id="KW-0436">Ligase</keyword>
<dbReference type="OrthoDB" id="5887333at2"/>
<gene>
    <name evidence="1" type="ORF">AN168_15315</name>
    <name evidence="2" type="ORF">F0234_05820</name>
</gene>
<evidence type="ECO:0000313" key="2">
    <source>
        <dbReference type="EMBL" id="NOJ12272.1"/>
    </source>
</evidence>